<feature type="compositionally biased region" description="Low complexity" evidence="1">
    <location>
        <begin position="596"/>
        <end position="607"/>
    </location>
</feature>
<gene>
    <name evidence="2" type="ORF">BG006_007413</name>
</gene>
<name>A0A9P5SHU4_9FUNG</name>
<sequence>MVLPTSHTETKPITQPTRILLDTGLDAYEYLPTLRPPLPFQFPDPTAPGSEHDGTIVRMVEQGRPWGDIESATESNAFDRYYNVLNPALQDSWTPVRIGLLNRVVQGHVDKWAVKQLSARPSDQNINNNNYNNNNNNNMPVLVLNVEEHIPWSEIALAFQESGSVCRRIWIEFGNGRPFLDQGRPPDQGMEASKEEGSLKEKEDAQEKGQTGRKEQSRQEGEKLQGEATVMESFAQPKRGFNPDPAPTSISKSSEPTNGLPQETPSIATKLPPGHHKPTHPQPSNRGTKQGRINNYSNMIVRRTRLDSCYIKNSILESAQSLRQDRVFQNMQHIKLAGIQRSDRMAQRDRERVALLEKQDAVTKQYDALRVNSNNTASPWPTTRPIIFPRTLTTPFRPPLFPRYSVQSAIPRALQGDIDPSTLTSSSVDVYVVASASASGREKNATDQPSPVLSGAPLDISARFDTTTNASYNTPLATLPTIPSSKTEEVLVELFENETRRHTPIPPTNTVADTLSSRQKDLISHVSSSSNTTGTPSELSTAGLSDFKIPSITDVLAEQSLKVECTVGNKRYWATTDEDAIKRLKAESEDIRSAFSALSSRGSSTRLPLGNKPVSPP</sequence>
<comment type="caution">
    <text evidence="2">The sequence shown here is derived from an EMBL/GenBank/DDBJ whole genome shotgun (WGS) entry which is preliminary data.</text>
</comment>
<evidence type="ECO:0000313" key="3">
    <source>
        <dbReference type="Proteomes" id="UP000696485"/>
    </source>
</evidence>
<organism evidence="2 3">
    <name type="scientific">Podila minutissima</name>
    <dbReference type="NCBI Taxonomy" id="64525"/>
    <lineage>
        <taxon>Eukaryota</taxon>
        <taxon>Fungi</taxon>
        <taxon>Fungi incertae sedis</taxon>
        <taxon>Mucoromycota</taxon>
        <taxon>Mortierellomycotina</taxon>
        <taxon>Mortierellomycetes</taxon>
        <taxon>Mortierellales</taxon>
        <taxon>Mortierellaceae</taxon>
        <taxon>Podila</taxon>
    </lineage>
</organism>
<dbReference type="AlphaFoldDB" id="A0A9P5SHU4"/>
<dbReference type="EMBL" id="JAAAUY010000469">
    <property type="protein sequence ID" value="KAF9329502.1"/>
    <property type="molecule type" value="Genomic_DNA"/>
</dbReference>
<reference evidence="2" key="1">
    <citation type="journal article" date="2020" name="Fungal Divers.">
        <title>Resolving the Mortierellaceae phylogeny through synthesis of multi-gene phylogenetics and phylogenomics.</title>
        <authorList>
            <person name="Vandepol N."/>
            <person name="Liber J."/>
            <person name="Desiro A."/>
            <person name="Na H."/>
            <person name="Kennedy M."/>
            <person name="Barry K."/>
            <person name="Grigoriev I.V."/>
            <person name="Miller A.N."/>
            <person name="O'Donnell K."/>
            <person name="Stajich J.E."/>
            <person name="Bonito G."/>
        </authorList>
    </citation>
    <scope>NUCLEOTIDE SEQUENCE</scope>
    <source>
        <strain evidence="2">NVP1</strain>
    </source>
</reference>
<feature type="compositionally biased region" description="Polar residues" evidence="1">
    <location>
        <begin position="282"/>
        <end position="294"/>
    </location>
</feature>
<feature type="region of interest" description="Disordered" evidence="1">
    <location>
        <begin position="596"/>
        <end position="617"/>
    </location>
</feature>
<accession>A0A9P5SHU4</accession>
<feature type="compositionally biased region" description="Polar residues" evidence="1">
    <location>
        <begin position="248"/>
        <end position="267"/>
    </location>
</feature>
<feature type="region of interest" description="Disordered" evidence="1">
    <location>
        <begin position="177"/>
        <end position="294"/>
    </location>
</feature>
<feature type="compositionally biased region" description="Basic and acidic residues" evidence="1">
    <location>
        <begin position="192"/>
        <end position="225"/>
    </location>
</feature>
<feature type="region of interest" description="Disordered" evidence="1">
    <location>
        <begin position="437"/>
        <end position="457"/>
    </location>
</feature>
<proteinExistence type="predicted"/>
<feature type="compositionally biased region" description="Polar residues" evidence="1">
    <location>
        <begin position="525"/>
        <end position="543"/>
    </location>
</feature>
<protein>
    <submittedName>
        <fullName evidence="2">Uncharacterized protein</fullName>
    </submittedName>
</protein>
<feature type="compositionally biased region" description="Polar residues" evidence="1">
    <location>
        <begin position="508"/>
        <end position="517"/>
    </location>
</feature>
<dbReference type="Proteomes" id="UP000696485">
    <property type="component" value="Unassembled WGS sequence"/>
</dbReference>
<evidence type="ECO:0000313" key="2">
    <source>
        <dbReference type="EMBL" id="KAF9329502.1"/>
    </source>
</evidence>
<feature type="region of interest" description="Disordered" evidence="1">
    <location>
        <begin position="501"/>
        <end position="543"/>
    </location>
</feature>
<keyword evidence="3" id="KW-1185">Reference proteome</keyword>
<evidence type="ECO:0000256" key="1">
    <source>
        <dbReference type="SAM" id="MobiDB-lite"/>
    </source>
</evidence>